<feature type="region of interest" description="Disordered" evidence="1">
    <location>
        <begin position="1"/>
        <end position="23"/>
    </location>
</feature>
<gene>
    <name evidence="2" type="ordered locus">Bcep1808_7736</name>
</gene>
<sequence length="95" mass="10373">METPNEETKATAKAAPSKKAATAKPAFPREMTLVNETAMPYVVARTHVAPGESKPVTVANEDELARHETDIAHLLFLNDSYKDAEVKPLRIVDAD</sequence>
<name>A4JWF3_BURVG</name>
<geneLocation type="plasmid" evidence="2 3">
    <name>pBVIE05</name>
</geneLocation>
<keyword evidence="2" id="KW-0614">Plasmid</keyword>
<evidence type="ECO:0000313" key="3">
    <source>
        <dbReference type="Proteomes" id="UP000002287"/>
    </source>
</evidence>
<dbReference type="KEGG" id="bvi:Bcep1808_7736"/>
<reference evidence="2 3" key="1">
    <citation type="submission" date="2007-03" db="EMBL/GenBank/DDBJ databases">
        <title>Complete sequence of plasmid pBVIE05 of Burkholderia vietnamiensis G4.</title>
        <authorList>
            <consortium name="US DOE Joint Genome Institute"/>
            <person name="Copeland A."/>
            <person name="Lucas S."/>
            <person name="Lapidus A."/>
            <person name="Barry K."/>
            <person name="Detter J.C."/>
            <person name="Glavina del Rio T."/>
            <person name="Hammon N."/>
            <person name="Israni S."/>
            <person name="Dalin E."/>
            <person name="Tice H."/>
            <person name="Pitluck S."/>
            <person name="Chain P."/>
            <person name="Malfatti S."/>
            <person name="Shin M."/>
            <person name="Vergez L."/>
            <person name="Schmutz J."/>
            <person name="Larimer F."/>
            <person name="Land M."/>
            <person name="Hauser L."/>
            <person name="Kyrpides N."/>
            <person name="Tiedje J."/>
            <person name="Richardson P."/>
        </authorList>
    </citation>
    <scope>NUCLEOTIDE SEQUENCE [LARGE SCALE GENOMIC DNA]</scope>
    <source>
        <strain evidence="3">G4 / LMG 22486</strain>
        <plasmid evidence="2 3">pBVIE05</plasmid>
    </source>
</reference>
<evidence type="ECO:0000256" key="1">
    <source>
        <dbReference type="SAM" id="MobiDB-lite"/>
    </source>
</evidence>
<dbReference type="EMBL" id="CP000621">
    <property type="protein sequence ID" value="ABO60606.1"/>
    <property type="molecule type" value="Genomic_DNA"/>
</dbReference>
<organism evidence="2 3">
    <name type="scientific">Burkholderia vietnamiensis (strain G4 / LMG 22486)</name>
    <name type="common">Burkholderia cepacia (strain R1808)</name>
    <dbReference type="NCBI Taxonomy" id="269482"/>
    <lineage>
        <taxon>Bacteria</taxon>
        <taxon>Pseudomonadati</taxon>
        <taxon>Pseudomonadota</taxon>
        <taxon>Betaproteobacteria</taxon>
        <taxon>Burkholderiales</taxon>
        <taxon>Burkholderiaceae</taxon>
        <taxon>Burkholderia</taxon>
        <taxon>Burkholderia cepacia complex</taxon>
    </lineage>
</organism>
<dbReference type="Proteomes" id="UP000002287">
    <property type="component" value="Plasmid pBVIE05"/>
</dbReference>
<dbReference type="HOGENOM" id="CLU_2367521_0_0_4"/>
<accession>A4JWF3</accession>
<protein>
    <submittedName>
        <fullName evidence="2">Uncharacterized protein</fullName>
    </submittedName>
</protein>
<dbReference type="AlphaFoldDB" id="A4JWF3"/>
<feature type="compositionally biased region" description="Low complexity" evidence="1">
    <location>
        <begin position="11"/>
        <end position="23"/>
    </location>
</feature>
<feature type="compositionally biased region" description="Basic and acidic residues" evidence="1">
    <location>
        <begin position="1"/>
        <end position="10"/>
    </location>
</feature>
<evidence type="ECO:0000313" key="2">
    <source>
        <dbReference type="EMBL" id="ABO60606.1"/>
    </source>
</evidence>
<proteinExistence type="predicted"/>